<evidence type="ECO:0000313" key="2">
    <source>
        <dbReference type="EMBL" id="MFD2795089.1"/>
    </source>
</evidence>
<comment type="caution">
    <text evidence="2">The sequence shown here is derived from an EMBL/GenBank/DDBJ whole genome shotgun (WGS) entry which is preliminary data.</text>
</comment>
<protein>
    <submittedName>
        <fullName evidence="2">SDR family NAD(P)-dependent oxidoreductase</fullName>
    </submittedName>
</protein>
<dbReference type="Proteomes" id="UP001597479">
    <property type="component" value="Unassembled WGS sequence"/>
</dbReference>
<proteinExistence type="predicted"/>
<accession>A0ABW5VVU6</accession>
<dbReference type="InterPro" id="IPR002347">
    <property type="entry name" value="SDR_fam"/>
</dbReference>
<evidence type="ECO:0000256" key="1">
    <source>
        <dbReference type="ARBA" id="ARBA00023002"/>
    </source>
</evidence>
<dbReference type="PANTHER" id="PTHR43157">
    <property type="entry name" value="PHOSPHATIDYLINOSITOL-GLYCAN BIOSYNTHESIS CLASS F PROTEIN-RELATED"/>
    <property type="match status" value="1"/>
</dbReference>
<dbReference type="PANTHER" id="PTHR43157:SF31">
    <property type="entry name" value="PHOSPHATIDYLINOSITOL-GLYCAN BIOSYNTHESIS CLASS F PROTEIN"/>
    <property type="match status" value="1"/>
</dbReference>
<gene>
    <name evidence="2" type="ORF">ACFS27_16140</name>
</gene>
<sequence>MDSTAPRTIVITGASDGIGAAAAHLLSTAGHRVAVVGRNPDKTARVARDVGGDHFVADFTRLADVRRLAAELDDAYPRIDVLANNAGGLLGDRARTVDGHERTLQVNHLAPFLLTGLLLDKLLASRASVIQTSSAGARIFGHLDVDDLDHDRDFTAHRAYGTAKLENILFTTELHRRFHDQGLASAAFHPGGVATGFASESTSPFRPLYRSRIGKLFLSTPEQGAAQLVRFARTTPGVDWRSCEYYERGRVARRVHPQVRDADLARRLWDRSAELVGVAAS</sequence>
<reference evidence="3" key="1">
    <citation type="journal article" date="2019" name="Int. J. Syst. Evol. Microbiol.">
        <title>The Global Catalogue of Microorganisms (GCM) 10K type strain sequencing project: providing services to taxonomists for standard genome sequencing and annotation.</title>
        <authorList>
            <consortium name="The Broad Institute Genomics Platform"/>
            <consortium name="The Broad Institute Genome Sequencing Center for Infectious Disease"/>
            <person name="Wu L."/>
            <person name="Ma J."/>
        </authorList>
    </citation>
    <scope>NUCLEOTIDE SEQUENCE [LARGE SCALE GENOMIC DNA]</scope>
    <source>
        <strain evidence="3">CCM 7044</strain>
    </source>
</reference>
<keyword evidence="3" id="KW-1185">Reference proteome</keyword>
<name>A0ABW5VVU6_9MICO</name>
<dbReference type="InterPro" id="IPR036291">
    <property type="entry name" value="NAD(P)-bd_dom_sf"/>
</dbReference>
<evidence type="ECO:0000313" key="3">
    <source>
        <dbReference type="Proteomes" id="UP001597479"/>
    </source>
</evidence>
<keyword evidence="1" id="KW-0560">Oxidoreductase</keyword>
<dbReference type="Pfam" id="PF00106">
    <property type="entry name" value="adh_short"/>
    <property type="match status" value="1"/>
</dbReference>
<organism evidence="2 3">
    <name type="scientific">Promicromonospora vindobonensis</name>
    <dbReference type="NCBI Taxonomy" id="195748"/>
    <lineage>
        <taxon>Bacteria</taxon>
        <taxon>Bacillati</taxon>
        <taxon>Actinomycetota</taxon>
        <taxon>Actinomycetes</taxon>
        <taxon>Micrococcales</taxon>
        <taxon>Promicromonosporaceae</taxon>
        <taxon>Promicromonospora</taxon>
    </lineage>
</organism>
<dbReference type="Gene3D" id="3.40.50.720">
    <property type="entry name" value="NAD(P)-binding Rossmann-like Domain"/>
    <property type="match status" value="1"/>
</dbReference>
<dbReference type="PRINTS" id="PR00081">
    <property type="entry name" value="GDHRDH"/>
</dbReference>
<dbReference type="SUPFAM" id="SSF51735">
    <property type="entry name" value="NAD(P)-binding Rossmann-fold domains"/>
    <property type="match status" value="1"/>
</dbReference>
<dbReference type="EMBL" id="JBHUOG010000002">
    <property type="protein sequence ID" value="MFD2795089.1"/>
    <property type="molecule type" value="Genomic_DNA"/>
</dbReference>
<dbReference type="RefSeq" id="WP_377184831.1">
    <property type="nucleotide sequence ID" value="NZ_JBHUOG010000002.1"/>
</dbReference>